<evidence type="ECO:0000313" key="2">
    <source>
        <dbReference type="Proteomes" id="UP001148662"/>
    </source>
</evidence>
<protein>
    <submittedName>
        <fullName evidence="1">Uncharacterized protein</fullName>
    </submittedName>
</protein>
<dbReference type="Proteomes" id="UP001148662">
    <property type="component" value="Unassembled WGS sequence"/>
</dbReference>
<proteinExistence type="predicted"/>
<accession>A0ACC1TBJ4</accession>
<sequence length="192" mass="21114">MDIELAAETLSASLSTRAITGSLREDSETATICSRASLPEPERHSRDRLIPGGELAASMGLDPSWFPEEPMDLRVFTSLLEPDPRWMVLVCILDPVKVRVRWARLMEPPQEGPVAIRDLGTVKLLGNRAFECWCPSRGAWLEVQENTMYNARPPVVLLRESGVIVDASEVFESGTVLGRVEAIGGGDEVSQL</sequence>
<reference evidence="1" key="1">
    <citation type="submission" date="2022-07" db="EMBL/GenBank/DDBJ databases">
        <title>Genome Sequence of Phlebia brevispora.</title>
        <authorList>
            <person name="Buettner E."/>
        </authorList>
    </citation>
    <scope>NUCLEOTIDE SEQUENCE</scope>
    <source>
        <strain evidence="1">MPL23</strain>
    </source>
</reference>
<organism evidence="1 2">
    <name type="scientific">Phlebia brevispora</name>
    <dbReference type="NCBI Taxonomy" id="194682"/>
    <lineage>
        <taxon>Eukaryota</taxon>
        <taxon>Fungi</taxon>
        <taxon>Dikarya</taxon>
        <taxon>Basidiomycota</taxon>
        <taxon>Agaricomycotina</taxon>
        <taxon>Agaricomycetes</taxon>
        <taxon>Polyporales</taxon>
        <taxon>Meruliaceae</taxon>
        <taxon>Phlebia</taxon>
    </lineage>
</organism>
<name>A0ACC1TBJ4_9APHY</name>
<gene>
    <name evidence="1" type="ORF">NM688_g1421</name>
</gene>
<dbReference type="EMBL" id="JANHOG010000150">
    <property type="protein sequence ID" value="KAJ3557545.1"/>
    <property type="molecule type" value="Genomic_DNA"/>
</dbReference>
<keyword evidence="2" id="KW-1185">Reference proteome</keyword>
<comment type="caution">
    <text evidence="1">The sequence shown here is derived from an EMBL/GenBank/DDBJ whole genome shotgun (WGS) entry which is preliminary data.</text>
</comment>
<evidence type="ECO:0000313" key="1">
    <source>
        <dbReference type="EMBL" id="KAJ3557545.1"/>
    </source>
</evidence>